<dbReference type="PANTHER" id="PTHR13410:SF9">
    <property type="entry name" value="PROTEIN PBDC1"/>
    <property type="match status" value="1"/>
</dbReference>
<dbReference type="OrthoDB" id="10248897at2759"/>
<proteinExistence type="inferred from homology"/>
<dbReference type="GO" id="GO:0005737">
    <property type="term" value="C:cytoplasm"/>
    <property type="evidence" value="ECO:0007669"/>
    <property type="project" value="UniProtKB-SubCell"/>
</dbReference>
<dbReference type="InterPro" id="IPR023139">
    <property type="entry name" value="PBDC1-like_dom_sf"/>
</dbReference>
<gene>
    <name evidence="6" type="ORF">Amon01_000111100</name>
</gene>
<dbReference type="FunFam" id="1.10.3560.10:FF:000001">
    <property type="entry name" value="Protein PBDC1 homolog"/>
    <property type="match status" value="1"/>
</dbReference>
<comment type="similarity">
    <text evidence="3">Belongs to the PBDC1 family.</text>
</comment>
<keyword evidence="2" id="KW-0963">Cytoplasm</keyword>
<evidence type="ECO:0000256" key="1">
    <source>
        <dbReference type="ARBA" id="ARBA00004496"/>
    </source>
</evidence>
<dbReference type="EMBL" id="BSXU01000330">
    <property type="protein sequence ID" value="GMG20272.1"/>
    <property type="molecule type" value="Genomic_DNA"/>
</dbReference>
<evidence type="ECO:0000313" key="6">
    <source>
        <dbReference type="EMBL" id="GMG20272.1"/>
    </source>
</evidence>
<reference evidence="6" key="1">
    <citation type="submission" date="2023-04" db="EMBL/GenBank/DDBJ databases">
        <title>Ambrosiozyma monospora NBRC 1965.</title>
        <authorList>
            <person name="Ichikawa N."/>
            <person name="Sato H."/>
            <person name="Tonouchi N."/>
        </authorList>
    </citation>
    <scope>NUCLEOTIDE SEQUENCE</scope>
    <source>
        <strain evidence="6">NBRC 1965</strain>
    </source>
</reference>
<dbReference type="InterPro" id="IPR008476">
    <property type="entry name" value="PBDC1_metazoa/fungi"/>
</dbReference>
<accession>A0A9W7DH52</accession>
<dbReference type="PANTHER" id="PTHR13410">
    <property type="entry name" value="PROTEIN PBDC1"/>
    <property type="match status" value="1"/>
</dbReference>
<evidence type="ECO:0000256" key="4">
    <source>
        <dbReference type="ARBA" id="ARBA00069779"/>
    </source>
</evidence>
<evidence type="ECO:0000256" key="2">
    <source>
        <dbReference type="ARBA" id="ARBA00022490"/>
    </source>
</evidence>
<comment type="subcellular location">
    <subcellularLocation>
        <location evidence="1">Cytoplasm</location>
    </subcellularLocation>
</comment>
<evidence type="ECO:0000256" key="3">
    <source>
        <dbReference type="ARBA" id="ARBA00061201"/>
    </source>
</evidence>
<protein>
    <recommendedName>
        <fullName evidence="4">Protein PBDC1 homolog</fullName>
    </recommendedName>
</protein>
<evidence type="ECO:0000259" key="5">
    <source>
        <dbReference type="Pfam" id="PF04669"/>
    </source>
</evidence>
<dbReference type="AlphaFoldDB" id="A0A9W7DH52"/>
<sequence length="147" mass="17244">MSQSVFSAESAENMEAIEQQFAVKAVKQMDTYWNLLTAIPGSKLKLTNQDDKIYESFIKHFPEFKEPSKIAKIDEEEMKSKSGKERWRKFMKEFEDVADYNFGTMLRTDASEEYTQDGTIFAVRMQFYAVEIARNKYGLNDWVCQKK</sequence>
<keyword evidence="7" id="KW-1185">Reference proteome</keyword>
<dbReference type="Proteomes" id="UP001165063">
    <property type="component" value="Unassembled WGS sequence"/>
</dbReference>
<comment type="caution">
    <text evidence="6">The sequence shown here is derived from an EMBL/GenBank/DDBJ whole genome shotgun (WGS) entry which is preliminary data.</text>
</comment>
<dbReference type="InterPro" id="IPR021148">
    <property type="entry name" value="Polysacc_synth_dom"/>
</dbReference>
<feature type="domain" description="Polysaccharide biosynthesis" evidence="5">
    <location>
        <begin position="17"/>
        <end position="144"/>
    </location>
</feature>
<organism evidence="6 7">
    <name type="scientific">Ambrosiozyma monospora</name>
    <name type="common">Yeast</name>
    <name type="synonym">Endomycopsis monosporus</name>
    <dbReference type="NCBI Taxonomy" id="43982"/>
    <lineage>
        <taxon>Eukaryota</taxon>
        <taxon>Fungi</taxon>
        <taxon>Dikarya</taxon>
        <taxon>Ascomycota</taxon>
        <taxon>Saccharomycotina</taxon>
        <taxon>Pichiomycetes</taxon>
        <taxon>Pichiales</taxon>
        <taxon>Pichiaceae</taxon>
        <taxon>Ambrosiozyma</taxon>
    </lineage>
</organism>
<dbReference type="Pfam" id="PF04669">
    <property type="entry name" value="PBDC1"/>
    <property type="match status" value="1"/>
</dbReference>
<name>A0A9W7DH52_AMBMO</name>
<dbReference type="Gene3D" id="1.10.3560.10">
    <property type="entry name" value="yst0336 like domain"/>
    <property type="match status" value="1"/>
</dbReference>
<evidence type="ECO:0000313" key="7">
    <source>
        <dbReference type="Proteomes" id="UP001165063"/>
    </source>
</evidence>